<dbReference type="RefSeq" id="WP_222137153.1">
    <property type="nucleotide sequence ID" value="NZ_JAILXK010000002.1"/>
</dbReference>
<name>A0ABS7MHB4_9SPHN</name>
<reference evidence="1" key="1">
    <citation type="submission" date="2021-08" db="EMBL/GenBank/DDBJ databases">
        <title>Sphingopyxis panaciterrulae sp. nov., isolated from the surface water of the Yellow Sea.</title>
        <authorList>
            <person name="Gao Z."/>
            <person name="Zhang D."/>
            <person name="Zhang A."/>
        </authorList>
    </citation>
    <scope>NUCLEOTIDE SEQUENCE</scope>
    <source>
        <strain evidence="1">XHP0097</strain>
    </source>
</reference>
<dbReference type="EMBL" id="JAILXK010000002">
    <property type="protein sequence ID" value="MBY4638136.1"/>
    <property type="molecule type" value="Genomic_DNA"/>
</dbReference>
<dbReference type="Proteomes" id="UP001166571">
    <property type="component" value="Unassembled WGS sequence"/>
</dbReference>
<evidence type="ECO:0000313" key="2">
    <source>
        <dbReference type="Proteomes" id="UP001166571"/>
    </source>
</evidence>
<evidence type="ECO:0000313" key="1">
    <source>
        <dbReference type="EMBL" id="MBY4638136.1"/>
    </source>
</evidence>
<comment type="caution">
    <text evidence="1">The sequence shown here is derived from an EMBL/GenBank/DDBJ whole genome shotgun (WGS) entry which is preliminary data.</text>
</comment>
<protein>
    <submittedName>
        <fullName evidence="1">Uncharacterized protein</fullName>
    </submittedName>
</protein>
<accession>A0ABS7MHB4</accession>
<organism evidence="1 2">
    <name type="scientific">Sphingopyxis jiangsuensis</name>
    <dbReference type="NCBI Taxonomy" id="2871171"/>
    <lineage>
        <taxon>Bacteria</taxon>
        <taxon>Pseudomonadati</taxon>
        <taxon>Pseudomonadota</taxon>
        <taxon>Alphaproteobacteria</taxon>
        <taxon>Sphingomonadales</taxon>
        <taxon>Sphingomonadaceae</taxon>
        <taxon>Sphingopyxis</taxon>
    </lineage>
</organism>
<keyword evidence="2" id="KW-1185">Reference proteome</keyword>
<gene>
    <name evidence="1" type="ORF">K5P26_13400</name>
</gene>
<proteinExistence type="predicted"/>
<sequence>MNASPSKFPRLEDGISVPEPGFDILLAVSNARQASLPTVQLLKVQAMHTARRERTRALTHIFCRRTDCAATGRGAKDLARLVRFLELPDEEKRIPETMNGLFTRGFQAMLSPFGLPTTTSVTPIPPTSKRWNEHD</sequence>